<name>A0A6S7LEH1_PARCT</name>
<dbReference type="PANTHER" id="PTHR47331">
    <property type="entry name" value="PHD-TYPE DOMAIN-CONTAINING PROTEIN"/>
    <property type="match status" value="1"/>
</dbReference>
<protein>
    <recommendedName>
        <fullName evidence="2">DUF5641 domain-containing protein</fullName>
    </recommendedName>
</protein>
<dbReference type="EMBL" id="CACRXK020017253">
    <property type="protein sequence ID" value="CAB4030939.1"/>
    <property type="molecule type" value="Genomic_DNA"/>
</dbReference>
<proteinExistence type="predicted"/>
<feature type="region of interest" description="Disordered" evidence="1">
    <location>
        <begin position="117"/>
        <end position="148"/>
    </location>
</feature>
<feature type="non-terminal residue" evidence="3">
    <location>
        <position position="148"/>
    </location>
</feature>
<sequence>MTSITRLLAQISLSPSVLNQFIKQWRKGYLLSLRESSKSIRPNSNVQIAILRNDNTRRTFWNLAKVEMLLPSSDGTVPSAKVIVNGENGKRITLRRPIQHLIALEVKASATDDSCFQSRADHQNTEIKDNVQQQRRTPRRKAAVIGEI</sequence>
<dbReference type="InterPro" id="IPR040676">
    <property type="entry name" value="DUF5641"/>
</dbReference>
<keyword evidence="4" id="KW-1185">Reference proteome</keyword>
<evidence type="ECO:0000313" key="3">
    <source>
        <dbReference type="EMBL" id="CAB4030939.1"/>
    </source>
</evidence>
<reference evidence="3" key="1">
    <citation type="submission" date="2020-04" db="EMBL/GenBank/DDBJ databases">
        <authorList>
            <person name="Alioto T."/>
            <person name="Alioto T."/>
            <person name="Gomez Garrido J."/>
        </authorList>
    </citation>
    <scope>NUCLEOTIDE SEQUENCE</scope>
    <source>
        <strain evidence="3">A484AB</strain>
    </source>
</reference>
<feature type="domain" description="DUF5641" evidence="2">
    <location>
        <begin position="16"/>
        <end position="103"/>
    </location>
</feature>
<dbReference type="Pfam" id="PF18701">
    <property type="entry name" value="DUF5641"/>
    <property type="match status" value="1"/>
</dbReference>
<accession>A0A6S7LEH1</accession>
<gene>
    <name evidence="3" type="ORF">PACLA_8A081367</name>
</gene>
<dbReference type="Proteomes" id="UP001152795">
    <property type="component" value="Unassembled WGS sequence"/>
</dbReference>
<dbReference type="PANTHER" id="PTHR47331:SF5">
    <property type="entry name" value="RIBONUCLEASE H"/>
    <property type="match status" value="1"/>
</dbReference>
<feature type="compositionally biased region" description="Basic and acidic residues" evidence="1">
    <location>
        <begin position="119"/>
        <end position="129"/>
    </location>
</feature>
<comment type="caution">
    <text evidence="3">The sequence shown here is derived from an EMBL/GenBank/DDBJ whole genome shotgun (WGS) entry which is preliminary data.</text>
</comment>
<evidence type="ECO:0000313" key="4">
    <source>
        <dbReference type="Proteomes" id="UP001152795"/>
    </source>
</evidence>
<dbReference type="AlphaFoldDB" id="A0A6S7LEH1"/>
<evidence type="ECO:0000259" key="2">
    <source>
        <dbReference type="Pfam" id="PF18701"/>
    </source>
</evidence>
<organism evidence="3 4">
    <name type="scientific">Paramuricea clavata</name>
    <name type="common">Red gorgonian</name>
    <name type="synonym">Violescent sea-whip</name>
    <dbReference type="NCBI Taxonomy" id="317549"/>
    <lineage>
        <taxon>Eukaryota</taxon>
        <taxon>Metazoa</taxon>
        <taxon>Cnidaria</taxon>
        <taxon>Anthozoa</taxon>
        <taxon>Octocorallia</taxon>
        <taxon>Malacalcyonacea</taxon>
        <taxon>Plexauridae</taxon>
        <taxon>Paramuricea</taxon>
    </lineage>
</organism>
<evidence type="ECO:0000256" key="1">
    <source>
        <dbReference type="SAM" id="MobiDB-lite"/>
    </source>
</evidence>